<name>A0A6H5IUC9_9HYME</name>
<dbReference type="EMBL" id="CADCXV010000949">
    <property type="protein sequence ID" value="CAB0039279.1"/>
    <property type="molecule type" value="Genomic_DNA"/>
</dbReference>
<keyword evidence="2" id="KW-1185">Reference proteome</keyword>
<dbReference type="AlphaFoldDB" id="A0A6H5IUC9"/>
<accession>A0A6H5IUC9</accession>
<organism evidence="1 2">
    <name type="scientific">Trichogramma brassicae</name>
    <dbReference type="NCBI Taxonomy" id="86971"/>
    <lineage>
        <taxon>Eukaryota</taxon>
        <taxon>Metazoa</taxon>
        <taxon>Ecdysozoa</taxon>
        <taxon>Arthropoda</taxon>
        <taxon>Hexapoda</taxon>
        <taxon>Insecta</taxon>
        <taxon>Pterygota</taxon>
        <taxon>Neoptera</taxon>
        <taxon>Endopterygota</taxon>
        <taxon>Hymenoptera</taxon>
        <taxon>Apocrita</taxon>
        <taxon>Proctotrupomorpha</taxon>
        <taxon>Chalcidoidea</taxon>
        <taxon>Trichogrammatidae</taxon>
        <taxon>Trichogramma</taxon>
    </lineage>
</organism>
<evidence type="ECO:0000313" key="1">
    <source>
        <dbReference type="EMBL" id="CAB0039279.1"/>
    </source>
</evidence>
<reference evidence="1 2" key="1">
    <citation type="submission" date="2020-02" db="EMBL/GenBank/DDBJ databases">
        <authorList>
            <person name="Ferguson B K."/>
        </authorList>
    </citation>
    <scope>NUCLEOTIDE SEQUENCE [LARGE SCALE GENOMIC DNA]</scope>
</reference>
<sequence>MESDGLFNSAIRSLSPSNHSYPAFVFIMYAAARLIDDRHVGRPAAAAADDDRGTRCFIHRVSALYIYPSTKRSSGINGLEVIRDVCCRCCCCCCDAKLRGVCTRMARRRGIFSRFSGHKNHVSSL</sequence>
<evidence type="ECO:0000313" key="2">
    <source>
        <dbReference type="Proteomes" id="UP000479190"/>
    </source>
</evidence>
<gene>
    <name evidence="1" type="ORF">TBRA_LOCUS11028</name>
</gene>
<proteinExistence type="predicted"/>
<protein>
    <submittedName>
        <fullName evidence="1">Uncharacterized protein</fullName>
    </submittedName>
</protein>
<dbReference type="Proteomes" id="UP000479190">
    <property type="component" value="Unassembled WGS sequence"/>
</dbReference>